<evidence type="ECO:0000256" key="9">
    <source>
        <dbReference type="ARBA" id="ARBA00023034"/>
    </source>
</evidence>
<keyword evidence="7" id="KW-0735">Signal-anchor</keyword>
<keyword evidence="9 12" id="KW-0333">Golgi apparatus</keyword>
<dbReference type="EC" id="2.4.1.-" evidence="12"/>
<evidence type="ECO:0000256" key="5">
    <source>
        <dbReference type="ARBA" id="ARBA00022679"/>
    </source>
</evidence>
<dbReference type="PANTHER" id="PTHR48438:SF1">
    <property type="entry name" value="ALPHA-(1,3)-FUCOSYLTRANSFERASE C-RELATED"/>
    <property type="match status" value="1"/>
</dbReference>
<dbReference type="EMBL" id="BLXT01005251">
    <property type="protein sequence ID" value="GFO21287.1"/>
    <property type="molecule type" value="Genomic_DNA"/>
</dbReference>
<reference evidence="15 16" key="1">
    <citation type="journal article" date="2021" name="Elife">
        <title>Chloroplast acquisition without the gene transfer in kleptoplastic sea slugs, Plakobranchus ocellatus.</title>
        <authorList>
            <person name="Maeda T."/>
            <person name="Takahashi S."/>
            <person name="Yoshida T."/>
            <person name="Shimamura S."/>
            <person name="Takaki Y."/>
            <person name="Nagai Y."/>
            <person name="Toyoda A."/>
            <person name="Suzuki Y."/>
            <person name="Arimoto A."/>
            <person name="Ishii H."/>
            <person name="Satoh N."/>
            <person name="Nishiyama T."/>
            <person name="Hasebe M."/>
            <person name="Maruyama T."/>
            <person name="Minagawa J."/>
            <person name="Obokata J."/>
            <person name="Shigenobu S."/>
        </authorList>
    </citation>
    <scope>NUCLEOTIDE SEQUENCE [LARGE SCALE GENOMIC DNA]</scope>
</reference>
<evidence type="ECO:0000313" key="16">
    <source>
        <dbReference type="Proteomes" id="UP000735302"/>
    </source>
</evidence>
<proteinExistence type="inferred from homology"/>
<comment type="caution">
    <text evidence="15">The sequence shown here is derived from an EMBL/GenBank/DDBJ whole genome shotgun (WGS) entry which is preliminary data.</text>
</comment>
<dbReference type="Gene3D" id="3.40.50.11660">
    <property type="entry name" value="Glycosyl transferase family 10, C-terminal domain"/>
    <property type="match status" value="1"/>
</dbReference>
<dbReference type="Pfam" id="PF17039">
    <property type="entry name" value="Glyco_tran_10_N"/>
    <property type="match status" value="1"/>
</dbReference>
<dbReference type="Proteomes" id="UP000735302">
    <property type="component" value="Unassembled WGS sequence"/>
</dbReference>
<dbReference type="GO" id="GO:0000139">
    <property type="term" value="C:Golgi membrane"/>
    <property type="evidence" value="ECO:0007669"/>
    <property type="project" value="UniProtKB-SubCell"/>
</dbReference>
<evidence type="ECO:0000259" key="14">
    <source>
        <dbReference type="Pfam" id="PF17039"/>
    </source>
</evidence>
<keyword evidence="6 12" id="KW-0812">Transmembrane</keyword>
<dbReference type="InterPro" id="IPR031481">
    <property type="entry name" value="Glyco_tran_10_N"/>
</dbReference>
<dbReference type="GO" id="GO:0008417">
    <property type="term" value="F:fucosyltransferase activity"/>
    <property type="evidence" value="ECO:0007669"/>
    <property type="project" value="InterPro"/>
</dbReference>
<name>A0AAV4BQN5_9GAST</name>
<evidence type="ECO:0000256" key="1">
    <source>
        <dbReference type="ARBA" id="ARBA00004323"/>
    </source>
</evidence>
<dbReference type="FunFam" id="3.40.50.11660:FF:000002">
    <property type="entry name" value="Alpha-(1,3)-fucosyltransferase"/>
    <property type="match status" value="1"/>
</dbReference>
<dbReference type="InterPro" id="IPR055270">
    <property type="entry name" value="Glyco_tran_10_C"/>
</dbReference>
<protein>
    <recommendedName>
        <fullName evidence="12">Fucosyltransferase</fullName>
        <ecNumber evidence="12">2.4.1.-</ecNumber>
    </recommendedName>
</protein>
<dbReference type="SUPFAM" id="SSF53756">
    <property type="entry name" value="UDP-Glycosyltransferase/glycogen phosphorylase"/>
    <property type="match status" value="1"/>
</dbReference>
<evidence type="ECO:0000256" key="11">
    <source>
        <dbReference type="ARBA" id="ARBA00023180"/>
    </source>
</evidence>
<evidence type="ECO:0000256" key="2">
    <source>
        <dbReference type="ARBA" id="ARBA00004922"/>
    </source>
</evidence>
<keyword evidence="8 12" id="KW-1133">Transmembrane helix</keyword>
<dbReference type="InterPro" id="IPR001503">
    <property type="entry name" value="Glyco_trans_10"/>
</dbReference>
<evidence type="ECO:0000256" key="7">
    <source>
        <dbReference type="ARBA" id="ARBA00022968"/>
    </source>
</evidence>
<dbReference type="AlphaFoldDB" id="A0AAV4BQN5"/>
<organism evidence="15 16">
    <name type="scientific">Plakobranchus ocellatus</name>
    <dbReference type="NCBI Taxonomy" id="259542"/>
    <lineage>
        <taxon>Eukaryota</taxon>
        <taxon>Metazoa</taxon>
        <taxon>Spiralia</taxon>
        <taxon>Lophotrochozoa</taxon>
        <taxon>Mollusca</taxon>
        <taxon>Gastropoda</taxon>
        <taxon>Heterobranchia</taxon>
        <taxon>Euthyneura</taxon>
        <taxon>Panpulmonata</taxon>
        <taxon>Sacoglossa</taxon>
        <taxon>Placobranchoidea</taxon>
        <taxon>Plakobranchidae</taxon>
        <taxon>Plakobranchus</taxon>
    </lineage>
</organism>
<comment type="similarity">
    <text evidence="3 12">Belongs to the glycosyltransferase 10 family.</text>
</comment>
<evidence type="ECO:0000256" key="3">
    <source>
        <dbReference type="ARBA" id="ARBA00008919"/>
    </source>
</evidence>
<evidence type="ECO:0000256" key="8">
    <source>
        <dbReference type="ARBA" id="ARBA00022989"/>
    </source>
</evidence>
<sequence>MTAASKLMASLRTPSFLRWKLRRIFKVVFVSTLFCLALLLASLPSKKTCSSRNSCGTAGEVVRKFPVRSIRRGSDVKRILRWTGFFEDTSWEATDDSYLQACAERRCTLTNDRSLLDHSDAVLFHVGALWNFWRGTSLPSRRQEYQIWILHNIEPPPRVPLDFTPFAGVFNWTAFYRRDSDVPVSYGGFTKSPRPPVLKVNRSLVPNWFLENNRFSAWMSSNCYDYNRRRKLVRELKTLLGDALDLYGACGEKRCPETICSDTVANYKFFFTFENSNCKDYISEKFWAALQRRQVPVVLGGASSLDYAKIAPPHSFIHVNDFKSTKALVDYIREVGSNETAYNEYLAWTLHADVYSELPARRKWWCDLCAALHDQSRQAKVYTDLQAWVQDDVCPMWTLGRYIDGLKIRLEDSRIWLVDKISVGVWTPVYCMARRKKIKNLQHDCCRINGNPVLLPKDIAQRHSSPSRGANIGQLHSIRPKHAEPTPLPFAAQATHGSDRQIVSRWVRQEEPVPRFCMKNLHCETLVQTLQIIIYLLVMYHISSVPPFIHYNLCIVCSALHILHALFILCL</sequence>
<keyword evidence="4 12" id="KW-0328">Glycosyltransferase</keyword>
<keyword evidence="5 12" id="KW-0808">Transferase</keyword>
<evidence type="ECO:0000259" key="13">
    <source>
        <dbReference type="Pfam" id="PF00852"/>
    </source>
</evidence>
<dbReference type="GO" id="GO:0032580">
    <property type="term" value="C:Golgi cisterna membrane"/>
    <property type="evidence" value="ECO:0007669"/>
    <property type="project" value="UniProtKB-SubCell"/>
</dbReference>
<evidence type="ECO:0000256" key="10">
    <source>
        <dbReference type="ARBA" id="ARBA00023136"/>
    </source>
</evidence>
<keyword evidence="16" id="KW-1185">Reference proteome</keyword>
<feature type="transmembrane region" description="Helical" evidence="12">
    <location>
        <begin position="548"/>
        <end position="570"/>
    </location>
</feature>
<keyword evidence="10 12" id="KW-0472">Membrane</keyword>
<accession>A0AAV4BQN5</accession>
<comment type="pathway">
    <text evidence="2">Protein modification; protein glycosylation.</text>
</comment>
<evidence type="ECO:0000313" key="15">
    <source>
        <dbReference type="EMBL" id="GFO21287.1"/>
    </source>
</evidence>
<keyword evidence="11" id="KW-0325">Glycoprotein</keyword>
<dbReference type="Pfam" id="PF00852">
    <property type="entry name" value="Glyco_transf_10"/>
    <property type="match status" value="1"/>
</dbReference>
<feature type="domain" description="Fucosyltransferase N-terminal" evidence="14">
    <location>
        <begin position="77"/>
        <end position="187"/>
    </location>
</feature>
<evidence type="ECO:0000256" key="12">
    <source>
        <dbReference type="RuleBase" id="RU003832"/>
    </source>
</evidence>
<evidence type="ECO:0000256" key="4">
    <source>
        <dbReference type="ARBA" id="ARBA00022676"/>
    </source>
</evidence>
<gene>
    <name evidence="15" type="ORF">PoB_004779200</name>
</gene>
<feature type="domain" description="Fucosyltransferase C-terminal" evidence="13">
    <location>
        <begin position="213"/>
        <end position="388"/>
    </location>
</feature>
<evidence type="ECO:0000256" key="6">
    <source>
        <dbReference type="ARBA" id="ARBA00022692"/>
    </source>
</evidence>
<dbReference type="PANTHER" id="PTHR48438">
    <property type="entry name" value="ALPHA-(1,3)-FUCOSYLTRANSFERASE C-RELATED"/>
    <property type="match status" value="1"/>
</dbReference>
<comment type="subcellular location">
    <subcellularLocation>
        <location evidence="1">Golgi apparatus membrane</location>
        <topology evidence="1">Single-pass type II membrane protein</topology>
    </subcellularLocation>
    <subcellularLocation>
        <location evidence="12">Golgi apparatus</location>
        <location evidence="12">Golgi stack membrane</location>
        <topology evidence="12">Single-pass type II membrane protein</topology>
    </subcellularLocation>
</comment>
<dbReference type="InterPro" id="IPR038577">
    <property type="entry name" value="GT10-like_C_sf"/>
</dbReference>